<dbReference type="EMBL" id="JACHNC010000001">
    <property type="protein sequence ID" value="MBB4752172.1"/>
    <property type="molecule type" value="Genomic_DNA"/>
</dbReference>
<evidence type="ECO:0000313" key="2">
    <source>
        <dbReference type="EMBL" id="GIE44061.1"/>
    </source>
</evidence>
<gene>
    <name evidence="2" type="ORF">Alo02nite_69590</name>
    <name evidence="3" type="ORF">BJ964_006333</name>
</gene>
<dbReference type="AlphaFoldDB" id="A0A7W7HKD8"/>
<reference evidence="3 4" key="1">
    <citation type="submission" date="2020-08" db="EMBL/GenBank/DDBJ databases">
        <title>Sequencing the genomes of 1000 actinobacteria strains.</title>
        <authorList>
            <person name="Klenk H.-P."/>
        </authorList>
    </citation>
    <scope>NUCLEOTIDE SEQUENCE [LARGE SCALE GENOMIC DNA]</scope>
    <source>
        <strain evidence="3 4">DSM 43150</strain>
    </source>
</reference>
<proteinExistence type="predicted"/>
<dbReference type="InterPro" id="IPR024983">
    <property type="entry name" value="CHAT_dom"/>
</dbReference>
<feature type="domain" description="CHAT" evidence="1">
    <location>
        <begin position="102"/>
        <end position="265"/>
    </location>
</feature>
<keyword evidence="5" id="KW-1185">Reference proteome</keyword>
<evidence type="ECO:0000259" key="1">
    <source>
        <dbReference type="Pfam" id="PF12770"/>
    </source>
</evidence>
<evidence type="ECO:0000313" key="4">
    <source>
        <dbReference type="Proteomes" id="UP000590511"/>
    </source>
</evidence>
<dbReference type="EMBL" id="BOMP01000118">
    <property type="protein sequence ID" value="GIE44061.1"/>
    <property type="molecule type" value="Genomic_DNA"/>
</dbReference>
<comment type="caution">
    <text evidence="3">The sequence shown here is derived from an EMBL/GenBank/DDBJ whole genome shotgun (WGS) entry which is preliminary data.</text>
</comment>
<reference evidence="2 5" key="2">
    <citation type="submission" date="2021-01" db="EMBL/GenBank/DDBJ databases">
        <title>Whole genome shotgun sequence of Actinoplanes lobatus NBRC 12513.</title>
        <authorList>
            <person name="Komaki H."/>
            <person name="Tamura T."/>
        </authorList>
    </citation>
    <scope>NUCLEOTIDE SEQUENCE [LARGE SCALE GENOMIC DNA]</scope>
    <source>
        <strain evidence="2 5">NBRC 12513</strain>
    </source>
</reference>
<dbReference type="RefSeq" id="WP_203832762.1">
    <property type="nucleotide sequence ID" value="NZ_BOMP01000118.1"/>
</dbReference>
<sequence length="328" mass="35597">MATGVVIDGSGFEIVADGVRVGPHRALTDVDEALLSDLATRYLQAVQAHAGDDVFLALGRELWSWLDGDQGQMAAMLDRVSAPVTFEVRGPRSPEEREWAVLRAPFELLVRPGVGFLAGDAVQRFCVARRLGAPVAAPDPDGFRLGLAFMASSPRRQHELDFEAEEAAILAAVDDTRVDLVVEDTGNPVELGRRLADLGGMPVVHLSCHGVNRYPVRPGRTGVPVLMMEDEVGDDLPTAAADLVRLFTSVPRLLFVSACLTATSAGTAGHLPAGPGRRAGAGEGGRMRCWLTRWRRRWCRRVFRRYWAGTGRSATSRRPCSRRTCTSS</sequence>
<evidence type="ECO:0000313" key="5">
    <source>
        <dbReference type="Proteomes" id="UP000631312"/>
    </source>
</evidence>
<evidence type="ECO:0000313" key="3">
    <source>
        <dbReference type="EMBL" id="MBB4752172.1"/>
    </source>
</evidence>
<protein>
    <recommendedName>
        <fullName evidence="1">CHAT domain-containing protein</fullName>
    </recommendedName>
</protein>
<name>A0A7W7HKD8_9ACTN</name>
<organism evidence="3 4">
    <name type="scientific">Actinoplanes lobatus</name>
    <dbReference type="NCBI Taxonomy" id="113568"/>
    <lineage>
        <taxon>Bacteria</taxon>
        <taxon>Bacillati</taxon>
        <taxon>Actinomycetota</taxon>
        <taxon>Actinomycetes</taxon>
        <taxon>Micromonosporales</taxon>
        <taxon>Micromonosporaceae</taxon>
        <taxon>Actinoplanes</taxon>
    </lineage>
</organism>
<dbReference type="Proteomes" id="UP000590511">
    <property type="component" value="Unassembled WGS sequence"/>
</dbReference>
<dbReference type="Pfam" id="PF12770">
    <property type="entry name" value="CHAT"/>
    <property type="match status" value="1"/>
</dbReference>
<dbReference type="Proteomes" id="UP000631312">
    <property type="component" value="Unassembled WGS sequence"/>
</dbReference>
<accession>A0A7W7HKD8</accession>